<gene>
    <name evidence="1" type="ORF">C1H46_023114</name>
</gene>
<comment type="caution">
    <text evidence="1">The sequence shown here is derived from an EMBL/GenBank/DDBJ whole genome shotgun (WGS) entry which is preliminary data.</text>
</comment>
<organism evidence="1 2">
    <name type="scientific">Malus baccata</name>
    <name type="common">Siberian crab apple</name>
    <name type="synonym">Pyrus baccata</name>
    <dbReference type="NCBI Taxonomy" id="106549"/>
    <lineage>
        <taxon>Eukaryota</taxon>
        <taxon>Viridiplantae</taxon>
        <taxon>Streptophyta</taxon>
        <taxon>Embryophyta</taxon>
        <taxon>Tracheophyta</taxon>
        <taxon>Spermatophyta</taxon>
        <taxon>Magnoliopsida</taxon>
        <taxon>eudicotyledons</taxon>
        <taxon>Gunneridae</taxon>
        <taxon>Pentapetalae</taxon>
        <taxon>rosids</taxon>
        <taxon>fabids</taxon>
        <taxon>Rosales</taxon>
        <taxon>Rosaceae</taxon>
        <taxon>Amygdaloideae</taxon>
        <taxon>Maleae</taxon>
        <taxon>Malus</taxon>
    </lineage>
</organism>
<keyword evidence="2" id="KW-1185">Reference proteome</keyword>
<protein>
    <submittedName>
        <fullName evidence="1">Uncharacterized protein</fullName>
    </submittedName>
</protein>
<proteinExistence type="predicted"/>
<reference evidence="1 2" key="1">
    <citation type="journal article" date="2019" name="G3 (Bethesda)">
        <title>Sequencing of a Wild Apple (Malus baccata) Genome Unravels the Differences Between Cultivated and Wild Apple Species Regarding Disease Resistance and Cold Tolerance.</title>
        <authorList>
            <person name="Chen X."/>
        </authorList>
    </citation>
    <scope>NUCLEOTIDE SEQUENCE [LARGE SCALE GENOMIC DNA]</scope>
    <source>
        <strain evidence="2">cv. Shandingzi</strain>
        <tissue evidence="1">Leaves</tissue>
    </source>
</reference>
<dbReference type="EMBL" id="VIEB01000424">
    <property type="protein sequence ID" value="TQD91302.1"/>
    <property type="molecule type" value="Genomic_DNA"/>
</dbReference>
<sequence length="97" mass="11273">MAVVIIYSGDDNAYHHLIKDPKPPKAIWELSGNMEKAYWCKYSNPSSYDTPWPQVEGWGDEDANLMDFSPSLSDEVFTIDMQEEYNKETLEEQLFCK</sequence>
<dbReference type="AlphaFoldDB" id="A0A540LYG2"/>
<accession>A0A540LYG2</accession>
<dbReference type="Proteomes" id="UP000315295">
    <property type="component" value="Unassembled WGS sequence"/>
</dbReference>
<evidence type="ECO:0000313" key="1">
    <source>
        <dbReference type="EMBL" id="TQD91302.1"/>
    </source>
</evidence>
<name>A0A540LYG2_MALBA</name>
<evidence type="ECO:0000313" key="2">
    <source>
        <dbReference type="Proteomes" id="UP000315295"/>
    </source>
</evidence>